<proteinExistence type="predicted"/>
<keyword evidence="1" id="KW-1185">Reference proteome</keyword>
<evidence type="ECO:0000313" key="2">
    <source>
        <dbReference type="WBParaSite" id="Hba_08757"/>
    </source>
</evidence>
<accession>A0A1I7WUE6</accession>
<dbReference type="WBParaSite" id="Hba_08757">
    <property type="protein sequence ID" value="Hba_08757"/>
    <property type="gene ID" value="Hba_08757"/>
</dbReference>
<protein>
    <submittedName>
        <fullName evidence="2">TPR_REGION domain-containing protein</fullName>
    </submittedName>
</protein>
<name>A0A1I7WUE6_HETBA</name>
<sequence length="84" mass="9752">MHFSMLSFLLRVPDTADADALLSEAYACLEQGLCYDEINDWEQTLGMYERGLHLIKEAQKTKNAKKSELYKHLMDAKESVERRL</sequence>
<organism evidence="1 2">
    <name type="scientific">Heterorhabditis bacteriophora</name>
    <name type="common">Entomopathogenic nematode worm</name>
    <dbReference type="NCBI Taxonomy" id="37862"/>
    <lineage>
        <taxon>Eukaryota</taxon>
        <taxon>Metazoa</taxon>
        <taxon>Ecdysozoa</taxon>
        <taxon>Nematoda</taxon>
        <taxon>Chromadorea</taxon>
        <taxon>Rhabditida</taxon>
        <taxon>Rhabditina</taxon>
        <taxon>Rhabditomorpha</taxon>
        <taxon>Strongyloidea</taxon>
        <taxon>Heterorhabditidae</taxon>
        <taxon>Heterorhabditis</taxon>
    </lineage>
</organism>
<evidence type="ECO:0000313" key="1">
    <source>
        <dbReference type="Proteomes" id="UP000095283"/>
    </source>
</evidence>
<dbReference type="AlphaFoldDB" id="A0A1I7WUE6"/>
<reference evidence="2" key="1">
    <citation type="submission" date="2016-11" db="UniProtKB">
        <authorList>
            <consortium name="WormBaseParasite"/>
        </authorList>
    </citation>
    <scope>IDENTIFICATION</scope>
</reference>
<dbReference type="Proteomes" id="UP000095283">
    <property type="component" value="Unplaced"/>
</dbReference>